<evidence type="ECO:0000256" key="4">
    <source>
        <dbReference type="ARBA" id="ARBA00023015"/>
    </source>
</evidence>
<proteinExistence type="inferred from homology"/>
<dbReference type="SUPFAM" id="SSF50978">
    <property type="entry name" value="WD40 repeat-like"/>
    <property type="match status" value="1"/>
</dbReference>
<keyword evidence="4" id="KW-0805">Transcription regulation</keyword>
<dbReference type="InterPro" id="IPR001680">
    <property type="entry name" value="WD40_rpt"/>
</dbReference>
<feature type="region of interest" description="Disordered" evidence="7">
    <location>
        <begin position="1"/>
        <end position="21"/>
    </location>
</feature>
<evidence type="ECO:0000256" key="5">
    <source>
        <dbReference type="ARBA" id="ARBA00023163"/>
    </source>
</evidence>
<evidence type="ECO:0000256" key="2">
    <source>
        <dbReference type="ARBA" id="ARBA00022574"/>
    </source>
</evidence>
<dbReference type="OrthoDB" id="7318948at2759"/>
<dbReference type="PROSITE" id="PS50082">
    <property type="entry name" value="WD_REPEATS_2"/>
    <property type="match status" value="2"/>
</dbReference>
<protein>
    <submittedName>
        <fullName evidence="8">Uncharacterized protein</fullName>
    </submittedName>
</protein>
<dbReference type="Gene3D" id="2.130.10.10">
    <property type="entry name" value="YVTN repeat-like/Quinoprotein amine dehydrogenase"/>
    <property type="match status" value="1"/>
</dbReference>
<dbReference type="PROSITE" id="PS50294">
    <property type="entry name" value="WD_REPEATS_REGION"/>
    <property type="match status" value="1"/>
</dbReference>
<evidence type="ECO:0000256" key="1">
    <source>
        <dbReference type="ARBA" id="ARBA00008075"/>
    </source>
</evidence>
<name>A0A9W7AXA1_9STRA</name>
<dbReference type="EMBL" id="BRXY01000236">
    <property type="protein sequence ID" value="GMH79679.1"/>
    <property type="molecule type" value="Genomic_DNA"/>
</dbReference>
<keyword evidence="9" id="KW-1185">Reference proteome</keyword>
<evidence type="ECO:0000256" key="6">
    <source>
        <dbReference type="PROSITE-ProRule" id="PRU00221"/>
    </source>
</evidence>
<keyword evidence="2 6" id="KW-0853">WD repeat</keyword>
<evidence type="ECO:0000256" key="3">
    <source>
        <dbReference type="ARBA" id="ARBA00022737"/>
    </source>
</evidence>
<keyword evidence="3" id="KW-0677">Repeat</keyword>
<dbReference type="InterPro" id="IPR015943">
    <property type="entry name" value="WD40/YVTN_repeat-like_dom_sf"/>
</dbReference>
<accession>A0A9W7AXA1</accession>
<dbReference type="SMART" id="SM00320">
    <property type="entry name" value="WD40"/>
    <property type="match status" value="7"/>
</dbReference>
<comment type="similarity">
    <text evidence="1">Belongs to the WD repeat ESC family.</text>
</comment>
<dbReference type="InterPro" id="IPR036322">
    <property type="entry name" value="WD40_repeat_dom_sf"/>
</dbReference>
<organism evidence="8 9">
    <name type="scientific">Triparma strigata</name>
    <dbReference type="NCBI Taxonomy" id="1606541"/>
    <lineage>
        <taxon>Eukaryota</taxon>
        <taxon>Sar</taxon>
        <taxon>Stramenopiles</taxon>
        <taxon>Ochrophyta</taxon>
        <taxon>Bolidophyceae</taxon>
        <taxon>Parmales</taxon>
        <taxon>Triparmaceae</taxon>
        <taxon>Triparma</taxon>
    </lineage>
</organism>
<keyword evidence="5" id="KW-0804">Transcription</keyword>
<feature type="repeat" description="WD" evidence="6">
    <location>
        <begin position="222"/>
        <end position="245"/>
    </location>
</feature>
<sequence length="455" mass="49523">MSFSPPQPHPFDFDPQVSSTTKGPTLSFTTLHKRPIYCCSFSASLILPTDPQHQSDGGDDDDDKSSDAPHESRFSRYFAVCGQNVASIYRVDGGAAFESSSHASPSPLSSTLVQTYTGSKGEDWYCCSFGGLVSSFIHSDNDKSGTGVDGRRKGQLLALAGAGRCISIIDPYAGKLVASLIGHGDEIYEMMFVPIGATNFSGREMTGDVLEGNPKPCVDDFLLLSASKDESIRFWNVQTGACLLMFAGDRGHRESVLSIDVHPLGHSFVSGGMDTTIKLWRLEDDAVVRDVVASSDKSMITDIRRTTQIQLPYFSTNHAQTDYADCVRFLGDCIVSKSIANIILLWKPVLGEGGRAARACEKNSDAIIPLREFVLSNCDVWFVRHSISDDMKSLAVGNKQGVVKVWSFEDPLEPPKTFAASVTVGKSVIRSSCFSREGDIIVATCDNGICWLYER</sequence>
<reference evidence="9" key="1">
    <citation type="journal article" date="2023" name="Commun. Biol.">
        <title>Genome analysis of Parmales, the sister group of diatoms, reveals the evolutionary specialization of diatoms from phago-mixotrophs to photoautotrophs.</title>
        <authorList>
            <person name="Ban H."/>
            <person name="Sato S."/>
            <person name="Yoshikawa S."/>
            <person name="Yamada K."/>
            <person name="Nakamura Y."/>
            <person name="Ichinomiya M."/>
            <person name="Sato N."/>
            <person name="Blanc-Mathieu R."/>
            <person name="Endo H."/>
            <person name="Kuwata A."/>
            <person name="Ogata H."/>
        </authorList>
    </citation>
    <scope>NUCLEOTIDE SEQUENCE [LARGE SCALE GENOMIC DNA]</scope>
    <source>
        <strain evidence="9">NIES 3701</strain>
    </source>
</reference>
<evidence type="ECO:0000313" key="8">
    <source>
        <dbReference type="EMBL" id="GMH79679.1"/>
    </source>
</evidence>
<dbReference type="Proteomes" id="UP001165085">
    <property type="component" value="Unassembled WGS sequence"/>
</dbReference>
<dbReference type="Pfam" id="PF00400">
    <property type="entry name" value="WD40"/>
    <property type="match status" value="1"/>
</dbReference>
<feature type="repeat" description="WD" evidence="6">
    <location>
        <begin position="249"/>
        <end position="290"/>
    </location>
</feature>
<feature type="region of interest" description="Disordered" evidence="7">
    <location>
        <begin position="50"/>
        <end position="70"/>
    </location>
</feature>
<comment type="caution">
    <text evidence="8">The sequence shown here is derived from an EMBL/GenBank/DDBJ whole genome shotgun (WGS) entry which is preliminary data.</text>
</comment>
<dbReference type="AlphaFoldDB" id="A0A9W7AXA1"/>
<evidence type="ECO:0000313" key="9">
    <source>
        <dbReference type="Proteomes" id="UP001165085"/>
    </source>
</evidence>
<dbReference type="InterPro" id="IPR051243">
    <property type="entry name" value="PcG_WD-repeat"/>
</dbReference>
<gene>
    <name evidence="8" type="ORF">TrST_g7908</name>
</gene>
<evidence type="ECO:0000256" key="7">
    <source>
        <dbReference type="SAM" id="MobiDB-lite"/>
    </source>
</evidence>
<dbReference type="PANTHER" id="PTHR10253">
    <property type="entry name" value="POLYCOMB PROTEIN"/>
    <property type="match status" value="1"/>
</dbReference>